<comment type="caution">
    <text evidence="3">The sequence shown here is derived from an EMBL/GenBank/DDBJ whole genome shotgun (WGS) entry which is preliminary data.</text>
</comment>
<evidence type="ECO:0008006" key="5">
    <source>
        <dbReference type="Google" id="ProtNLM"/>
    </source>
</evidence>
<keyword evidence="1" id="KW-0175">Coiled coil</keyword>
<accession>A0A7Y1MVR5</accession>
<evidence type="ECO:0000256" key="2">
    <source>
        <dbReference type="SAM" id="MobiDB-lite"/>
    </source>
</evidence>
<reference evidence="3 4" key="1">
    <citation type="journal article" date="2020" name="Front. Microbiol.">
        <title>Genetic Organization of the aprX-lipA2 Operon Affects the Proteolytic Potential of Pseudomonas Species in Milk.</title>
        <authorList>
            <person name="Maier C."/>
            <person name="Huptas C."/>
            <person name="von Neubeck M."/>
            <person name="Scherer S."/>
            <person name="Wenning M."/>
            <person name="Lucking G."/>
        </authorList>
    </citation>
    <scope>NUCLEOTIDE SEQUENCE [LARGE SCALE GENOMIC DNA]</scope>
    <source>
        <strain evidence="3 4">G4779</strain>
    </source>
</reference>
<sequence>MQSTFLSVMAAALAGTQHRVNVAIENASADTLKVMITADLGPTPEKASEPEVQLRAAMCRPLILVGSALEIEEALMKRLTQQVQALNEGMSLLEQIRSIGATVQSKATVPAPVEAEPADLDIEPTGTDAQVGGGSGASSNSDEPTLNLAGSF</sequence>
<organism evidence="3 4">
    <name type="scientific">Pseudomonas gessardii</name>
    <dbReference type="NCBI Taxonomy" id="78544"/>
    <lineage>
        <taxon>Bacteria</taxon>
        <taxon>Pseudomonadati</taxon>
        <taxon>Pseudomonadota</taxon>
        <taxon>Gammaproteobacteria</taxon>
        <taxon>Pseudomonadales</taxon>
        <taxon>Pseudomonadaceae</taxon>
        <taxon>Pseudomonas</taxon>
    </lineage>
</organism>
<evidence type="ECO:0000256" key="1">
    <source>
        <dbReference type="SAM" id="Coils"/>
    </source>
</evidence>
<dbReference type="EMBL" id="JAAQYP010000073">
    <property type="protein sequence ID" value="NNA98932.1"/>
    <property type="molecule type" value="Genomic_DNA"/>
</dbReference>
<feature type="compositionally biased region" description="Polar residues" evidence="2">
    <location>
        <begin position="137"/>
        <end position="152"/>
    </location>
</feature>
<protein>
    <recommendedName>
        <fullName evidence="5">PRTRC system protein E</fullName>
    </recommendedName>
</protein>
<dbReference type="RefSeq" id="WP_038445900.1">
    <property type="nucleotide sequence ID" value="NZ_CBCRYT010000061.1"/>
</dbReference>
<feature type="region of interest" description="Disordered" evidence="2">
    <location>
        <begin position="108"/>
        <end position="152"/>
    </location>
</feature>
<dbReference type="GeneID" id="70099252"/>
<dbReference type="Proteomes" id="UP000542111">
    <property type="component" value="Unassembled WGS sequence"/>
</dbReference>
<proteinExistence type="predicted"/>
<feature type="coiled-coil region" evidence="1">
    <location>
        <begin position="69"/>
        <end position="96"/>
    </location>
</feature>
<dbReference type="AlphaFoldDB" id="A0A7Y1MVR5"/>
<name>A0A7Y1MVR5_9PSED</name>
<dbReference type="OrthoDB" id="7022014at2"/>
<gene>
    <name evidence="3" type="ORF">HBO33_27645</name>
</gene>
<evidence type="ECO:0000313" key="3">
    <source>
        <dbReference type="EMBL" id="NNA98932.1"/>
    </source>
</evidence>
<evidence type="ECO:0000313" key="4">
    <source>
        <dbReference type="Proteomes" id="UP000542111"/>
    </source>
</evidence>